<proteinExistence type="predicted"/>
<evidence type="ECO:0000313" key="3">
    <source>
        <dbReference type="EnsemblPlants" id="KQJ93626"/>
    </source>
</evidence>
<reference evidence="2" key="2">
    <citation type="submission" date="2017-06" db="EMBL/GenBank/DDBJ databases">
        <title>WGS assembly of Brachypodium distachyon.</title>
        <authorList>
            <consortium name="The International Brachypodium Initiative"/>
            <person name="Lucas S."/>
            <person name="Harmon-Smith M."/>
            <person name="Lail K."/>
            <person name="Tice H."/>
            <person name="Grimwood J."/>
            <person name="Bruce D."/>
            <person name="Barry K."/>
            <person name="Shu S."/>
            <person name="Lindquist E."/>
            <person name="Wang M."/>
            <person name="Pitluck S."/>
            <person name="Vogel J.P."/>
            <person name="Garvin D.F."/>
            <person name="Mockler T.C."/>
            <person name="Schmutz J."/>
            <person name="Rokhsar D."/>
            <person name="Bevan M.W."/>
        </authorList>
    </citation>
    <scope>NUCLEOTIDE SEQUENCE</scope>
    <source>
        <strain evidence="2">Bd21</strain>
    </source>
</reference>
<evidence type="ECO:0000313" key="2">
    <source>
        <dbReference type="EMBL" id="KQJ93626.1"/>
    </source>
</evidence>
<reference evidence="3" key="3">
    <citation type="submission" date="2018-08" db="UniProtKB">
        <authorList>
            <consortium name="EnsemblPlants"/>
        </authorList>
    </citation>
    <scope>IDENTIFICATION</scope>
    <source>
        <strain evidence="3">cv. Bd21</strain>
    </source>
</reference>
<dbReference type="EnsemblPlants" id="KQJ93626">
    <property type="protein sequence ID" value="KQJ93626"/>
    <property type="gene ID" value="BRADI_3g05811v3"/>
</dbReference>
<evidence type="ECO:0000313" key="4">
    <source>
        <dbReference type="Proteomes" id="UP000008810"/>
    </source>
</evidence>
<dbReference type="AlphaFoldDB" id="A0A0Q3HJU1"/>
<keyword evidence="4" id="KW-1185">Reference proteome</keyword>
<dbReference type="Gramene" id="KQJ93626">
    <property type="protein sequence ID" value="KQJ93626"/>
    <property type="gene ID" value="BRADI_3g05811v3"/>
</dbReference>
<protein>
    <submittedName>
        <fullName evidence="2 3">Uncharacterized protein</fullName>
    </submittedName>
</protein>
<feature type="compositionally biased region" description="Basic and acidic residues" evidence="1">
    <location>
        <begin position="35"/>
        <end position="51"/>
    </location>
</feature>
<dbReference type="Proteomes" id="UP000008810">
    <property type="component" value="Chromosome 3"/>
</dbReference>
<gene>
    <name evidence="2" type="ORF">BRADI_3g05811v3</name>
</gene>
<reference evidence="2 3" key="1">
    <citation type="journal article" date="2010" name="Nature">
        <title>Genome sequencing and analysis of the model grass Brachypodium distachyon.</title>
        <authorList>
            <consortium name="International Brachypodium Initiative"/>
        </authorList>
    </citation>
    <scope>NUCLEOTIDE SEQUENCE [LARGE SCALE GENOMIC DNA]</scope>
    <source>
        <strain evidence="2 3">Bd21</strain>
    </source>
</reference>
<feature type="compositionally biased region" description="Low complexity" evidence="1">
    <location>
        <begin position="10"/>
        <end position="32"/>
    </location>
</feature>
<organism evidence="2">
    <name type="scientific">Brachypodium distachyon</name>
    <name type="common">Purple false brome</name>
    <name type="synonym">Trachynia distachya</name>
    <dbReference type="NCBI Taxonomy" id="15368"/>
    <lineage>
        <taxon>Eukaryota</taxon>
        <taxon>Viridiplantae</taxon>
        <taxon>Streptophyta</taxon>
        <taxon>Embryophyta</taxon>
        <taxon>Tracheophyta</taxon>
        <taxon>Spermatophyta</taxon>
        <taxon>Magnoliopsida</taxon>
        <taxon>Liliopsida</taxon>
        <taxon>Poales</taxon>
        <taxon>Poaceae</taxon>
        <taxon>BOP clade</taxon>
        <taxon>Pooideae</taxon>
        <taxon>Stipodae</taxon>
        <taxon>Brachypodieae</taxon>
        <taxon>Brachypodium</taxon>
    </lineage>
</organism>
<feature type="region of interest" description="Disordered" evidence="1">
    <location>
        <begin position="1"/>
        <end position="79"/>
    </location>
</feature>
<sequence length="102" mass="10632">MMTATCCWHSPASPGAPRPFAAASGPAAWSPSGPRPRENFQWEQARARSESATRPSIAASAPKRYGTGDCHGERADDGAAGPWAMGYSAAPGLIGGMRLVFQ</sequence>
<evidence type="ECO:0000256" key="1">
    <source>
        <dbReference type="SAM" id="MobiDB-lite"/>
    </source>
</evidence>
<dbReference type="InParanoid" id="A0A0Q3HJU1"/>
<dbReference type="EMBL" id="CM000882">
    <property type="protein sequence ID" value="KQJ93626.1"/>
    <property type="molecule type" value="Genomic_DNA"/>
</dbReference>
<name>A0A0Q3HJU1_BRADI</name>
<accession>A0A0Q3HJU1</accession>